<evidence type="ECO:0000256" key="1">
    <source>
        <dbReference type="SAM" id="MobiDB-lite"/>
    </source>
</evidence>
<evidence type="ECO:0000256" key="2">
    <source>
        <dbReference type="SAM" id="Phobius"/>
    </source>
</evidence>
<evidence type="ECO:0000313" key="4">
    <source>
        <dbReference type="Proteomes" id="UP000476310"/>
    </source>
</evidence>
<sequence length="117" mass="12122">MSDHDRPWGPFPSVPSVPSRTAPRAATFPPRPAAPPPPTRRSPWQRPWPWSARAACTALTCHVAAVVVNCAAEGVVNLGAGGGFTVGAMLIGLDAAVLLTVLARAHRRAGAAGEGER</sequence>
<proteinExistence type="predicted"/>
<keyword evidence="2" id="KW-0472">Membrane</keyword>
<feature type="compositionally biased region" description="Pro residues" evidence="1">
    <location>
        <begin position="29"/>
        <end position="40"/>
    </location>
</feature>
<evidence type="ECO:0000313" key="3">
    <source>
        <dbReference type="EMBL" id="NEW69431.1"/>
    </source>
</evidence>
<name>A0A6G4A9R0_9ACTN</name>
<protein>
    <submittedName>
        <fullName evidence="3">Uncharacterized protein</fullName>
    </submittedName>
</protein>
<keyword evidence="2" id="KW-0812">Transmembrane</keyword>
<comment type="caution">
    <text evidence="3">The sequence shown here is derived from an EMBL/GenBank/DDBJ whole genome shotgun (WGS) entry which is preliminary data.</text>
</comment>
<organism evidence="3 4">
    <name type="scientific">Streptomyces rhizosphaericus</name>
    <dbReference type="NCBI Taxonomy" id="114699"/>
    <lineage>
        <taxon>Bacteria</taxon>
        <taxon>Bacillati</taxon>
        <taxon>Actinomycetota</taxon>
        <taxon>Actinomycetes</taxon>
        <taxon>Kitasatosporales</taxon>
        <taxon>Streptomycetaceae</taxon>
        <taxon>Streptomyces</taxon>
        <taxon>Streptomyces violaceusniger group</taxon>
    </lineage>
</organism>
<gene>
    <name evidence="3" type="ORF">G4H13_03165</name>
</gene>
<feature type="transmembrane region" description="Helical" evidence="2">
    <location>
        <begin position="80"/>
        <end position="102"/>
    </location>
</feature>
<dbReference type="RefSeq" id="WP_164423478.1">
    <property type="nucleotide sequence ID" value="NZ_JAAIKT010000002.1"/>
</dbReference>
<accession>A0A6G4A9R0</accession>
<dbReference type="AlphaFoldDB" id="A0A6G4A9R0"/>
<dbReference type="EMBL" id="JAAIKT010000002">
    <property type="protein sequence ID" value="NEW69431.1"/>
    <property type="molecule type" value="Genomic_DNA"/>
</dbReference>
<feature type="compositionally biased region" description="Low complexity" evidence="1">
    <location>
        <begin position="18"/>
        <end position="28"/>
    </location>
</feature>
<feature type="region of interest" description="Disordered" evidence="1">
    <location>
        <begin position="1"/>
        <end position="47"/>
    </location>
</feature>
<reference evidence="3" key="1">
    <citation type="submission" date="2020-02" db="EMBL/GenBank/DDBJ databases">
        <title>A new Streptomyces sp. for controlling soil-borne diseases.</title>
        <authorList>
            <person name="Li X."/>
            <person name="Tian Y."/>
            <person name="Gao K."/>
        </authorList>
    </citation>
    <scope>NUCLEOTIDE SEQUENCE [LARGE SCALE GENOMIC DNA]</scope>
    <source>
        <strain evidence="3">0250</strain>
    </source>
</reference>
<dbReference type="Proteomes" id="UP000476310">
    <property type="component" value="Unassembled WGS sequence"/>
</dbReference>
<keyword evidence="4" id="KW-1185">Reference proteome</keyword>
<keyword evidence="2" id="KW-1133">Transmembrane helix</keyword>